<evidence type="ECO:0000256" key="3">
    <source>
        <dbReference type="ARBA" id="ARBA00024446"/>
    </source>
</evidence>
<keyword evidence="3" id="KW-1283">Bacterial microcompartment</keyword>
<organism evidence="4 5">
    <name type="scientific">[Clostridium] citroniae WAL-19142</name>
    <dbReference type="NCBI Taxonomy" id="742734"/>
    <lineage>
        <taxon>Bacteria</taxon>
        <taxon>Bacillati</taxon>
        <taxon>Bacillota</taxon>
        <taxon>Clostridia</taxon>
        <taxon>Lachnospirales</taxon>
        <taxon>Lachnospiraceae</taxon>
        <taxon>Enterocloster</taxon>
    </lineage>
</organism>
<evidence type="ECO:0000256" key="1">
    <source>
        <dbReference type="ARBA" id="ARBA00023587"/>
    </source>
</evidence>
<comment type="subcellular location">
    <subcellularLocation>
        <location evidence="1">Carboxysome</location>
    </subcellularLocation>
</comment>
<protein>
    <recommendedName>
        <fullName evidence="6">Ethanolamine utilization protein EutN</fullName>
    </recommendedName>
</protein>
<dbReference type="PROSITE" id="PS51932">
    <property type="entry name" value="BMV"/>
    <property type="match status" value="1"/>
</dbReference>
<evidence type="ECO:0000313" key="5">
    <source>
        <dbReference type="Proteomes" id="UP000037392"/>
    </source>
</evidence>
<evidence type="ECO:0000313" key="4">
    <source>
        <dbReference type="EMBL" id="KMW18409.1"/>
    </source>
</evidence>
<dbReference type="EMBL" id="ADLK01000024">
    <property type="protein sequence ID" value="KMW18409.1"/>
    <property type="molecule type" value="Genomic_DNA"/>
</dbReference>
<dbReference type="SUPFAM" id="SSF159133">
    <property type="entry name" value="EutN/CcmL-like"/>
    <property type="match status" value="1"/>
</dbReference>
<dbReference type="GeneID" id="93162149"/>
<dbReference type="Pfam" id="PF03319">
    <property type="entry name" value="EutN_CcmL"/>
    <property type="match status" value="1"/>
</dbReference>
<dbReference type="RefSeq" id="WP_007859088.1">
    <property type="nucleotide sequence ID" value="NZ_KQ235879.1"/>
</dbReference>
<dbReference type="GO" id="GO:0031470">
    <property type="term" value="C:carboxysome"/>
    <property type="evidence" value="ECO:0007669"/>
    <property type="project" value="UniProtKB-SubCell"/>
</dbReference>
<dbReference type="Proteomes" id="UP000037392">
    <property type="component" value="Unassembled WGS sequence"/>
</dbReference>
<dbReference type="CDD" id="cd01614">
    <property type="entry name" value="EutN_CcmL"/>
    <property type="match status" value="1"/>
</dbReference>
<dbReference type="InterPro" id="IPR036677">
    <property type="entry name" value="EutN_CcmL_sf"/>
</dbReference>
<keyword evidence="2" id="KW-1282">Carboxysome</keyword>
<evidence type="ECO:0000256" key="2">
    <source>
        <dbReference type="ARBA" id="ARBA00023669"/>
    </source>
</evidence>
<dbReference type="Gene3D" id="2.40.50.220">
    <property type="entry name" value="EutN/Ccml"/>
    <property type="match status" value="1"/>
</dbReference>
<dbReference type="InterPro" id="IPR004992">
    <property type="entry name" value="EutN_CcmL"/>
</dbReference>
<gene>
    <name evidence="4" type="ORF">HMPREF9470_03319</name>
</gene>
<dbReference type="PANTHER" id="PTHR36539">
    <property type="entry name" value="ETHANOLAMINE UTILIZATION PROTEIN EUTN"/>
    <property type="match status" value="1"/>
</dbReference>
<name>A0A0J9C1R7_9FIRM</name>
<accession>A0A0J9C1R7</accession>
<dbReference type="AlphaFoldDB" id="A0A0J9C1R7"/>
<comment type="caution">
    <text evidence="4">The sequence shown here is derived from an EMBL/GenBank/DDBJ whole genome shotgun (WGS) entry which is preliminary data.</text>
</comment>
<reference evidence="4 5" key="1">
    <citation type="submission" date="2011-04" db="EMBL/GenBank/DDBJ databases">
        <title>The Genome Sequence of Clostridium citroniae WAL-19142.</title>
        <authorList>
            <consortium name="The Broad Institute Genome Sequencing Platform"/>
            <person name="Earl A."/>
            <person name="Ward D."/>
            <person name="Feldgarden M."/>
            <person name="Gevers D."/>
            <person name="Warren Y.A."/>
            <person name="Tyrrell K.L."/>
            <person name="Citron D.M."/>
            <person name="Goldstein E.J."/>
            <person name="Daigneault M."/>
            <person name="Allen-Vercoe E."/>
            <person name="Young S.K."/>
            <person name="Zeng Q."/>
            <person name="Gargeya S."/>
            <person name="Fitzgerald M."/>
            <person name="Haas B."/>
            <person name="Abouelleil A."/>
            <person name="Alvarado L."/>
            <person name="Arachchi H.M."/>
            <person name="Berlin A."/>
            <person name="Brown A."/>
            <person name="Chapman S.B."/>
            <person name="Chen Z."/>
            <person name="Dunbar C."/>
            <person name="Freedman E."/>
            <person name="Gearin G."/>
            <person name="Gellesch M."/>
            <person name="Goldberg J."/>
            <person name="Griggs A."/>
            <person name="Gujja S."/>
            <person name="Heilman E.R."/>
            <person name="Heiman D."/>
            <person name="Howarth C."/>
            <person name="Larson L."/>
            <person name="Lui A."/>
            <person name="MacDonald P.J."/>
            <person name="Mehta T."/>
            <person name="Montmayeur A."/>
            <person name="Murphy C."/>
            <person name="Neiman D."/>
            <person name="Pearson M."/>
            <person name="Priest M."/>
            <person name="Roberts A."/>
            <person name="Saif S."/>
            <person name="Shea T."/>
            <person name="Shenoy N."/>
            <person name="Sisk P."/>
            <person name="Stolte C."/>
            <person name="Sykes S."/>
            <person name="White J."/>
            <person name="Yandava C."/>
            <person name="Wortman J."/>
            <person name="Nusbaum C."/>
            <person name="Birren B."/>
        </authorList>
    </citation>
    <scope>NUCLEOTIDE SEQUENCE [LARGE SCALE GENOMIC DNA]</scope>
    <source>
        <strain evidence="4 5">WAL-19142</strain>
    </source>
</reference>
<evidence type="ECO:0008006" key="6">
    <source>
        <dbReference type="Google" id="ProtNLM"/>
    </source>
</evidence>
<dbReference type="PANTHER" id="PTHR36539:SF2">
    <property type="entry name" value="ETHANOLAMINE UTILIZATION PROTEIN"/>
    <property type="match status" value="1"/>
</dbReference>
<proteinExistence type="predicted"/>
<dbReference type="PATRIC" id="fig|742734.4.peg.3554"/>
<sequence>MVTARLIDNIWATRKAEALNGCKLMLAQVIGGARAGEQLVVVDTISAGIGDRVMITTGSSARRMLKDDEIPVDAVVVGIIDEDCTFDMEHA</sequence>
<dbReference type="OrthoDB" id="196195at2"/>